<reference evidence="1" key="1">
    <citation type="journal article" date="2022" name="bioRxiv">
        <title>Sequencing and chromosome-scale assembly of the giantPleurodeles waltlgenome.</title>
        <authorList>
            <person name="Brown T."/>
            <person name="Elewa A."/>
            <person name="Iarovenko S."/>
            <person name="Subramanian E."/>
            <person name="Araus A.J."/>
            <person name="Petzold A."/>
            <person name="Susuki M."/>
            <person name="Suzuki K.-i.T."/>
            <person name="Hayashi T."/>
            <person name="Toyoda A."/>
            <person name="Oliveira C."/>
            <person name="Osipova E."/>
            <person name="Leigh N.D."/>
            <person name="Simon A."/>
            <person name="Yun M.H."/>
        </authorList>
    </citation>
    <scope>NUCLEOTIDE SEQUENCE</scope>
    <source>
        <strain evidence="1">20211129_DDA</strain>
        <tissue evidence="1">Liver</tissue>
    </source>
</reference>
<name>A0AAV7NED7_PLEWA</name>
<evidence type="ECO:0000313" key="2">
    <source>
        <dbReference type="Proteomes" id="UP001066276"/>
    </source>
</evidence>
<comment type="caution">
    <text evidence="1">The sequence shown here is derived from an EMBL/GenBank/DDBJ whole genome shotgun (WGS) entry which is preliminary data.</text>
</comment>
<protein>
    <submittedName>
        <fullName evidence="1">Uncharacterized protein</fullName>
    </submittedName>
</protein>
<sequence>MLGPETSGPGPTRALTRIHAGAPAQLGRPYIVEGRRAVAPSASVTVSHTPFSNASNNIQAHAEFRAQGIRER</sequence>
<organism evidence="1 2">
    <name type="scientific">Pleurodeles waltl</name>
    <name type="common">Iberian ribbed newt</name>
    <dbReference type="NCBI Taxonomy" id="8319"/>
    <lineage>
        <taxon>Eukaryota</taxon>
        <taxon>Metazoa</taxon>
        <taxon>Chordata</taxon>
        <taxon>Craniata</taxon>
        <taxon>Vertebrata</taxon>
        <taxon>Euteleostomi</taxon>
        <taxon>Amphibia</taxon>
        <taxon>Batrachia</taxon>
        <taxon>Caudata</taxon>
        <taxon>Salamandroidea</taxon>
        <taxon>Salamandridae</taxon>
        <taxon>Pleurodelinae</taxon>
        <taxon>Pleurodeles</taxon>
    </lineage>
</organism>
<dbReference type="AlphaFoldDB" id="A0AAV7NED7"/>
<dbReference type="EMBL" id="JANPWB010000012">
    <property type="protein sequence ID" value="KAJ1112907.1"/>
    <property type="molecule type" value="Genomic_DNA"/>
</dbReference>
<keyword evidence="2" id="KW-1185">Reference proteome</keyword>
<evidence type="ECO:0000313" key="1">
    <source>
        <dbReference type="EMBL" id="KAJ1112907.1"/>
    </source>
</evidence>
<gene>
    <name evidence="1" type="ORF">NDU88_001168</name>
</gene>
<proteinExistence type="predicted"/>
<accession>A0AAV7NED7</accession>
<dbReference type="Proteomes" id="UP001066276">
    <property type="component" value="Chromosome 8"/>
</dbReference>